<organism evidence="3 4">
    <name type="scientific">Variovorax boronicumulans</name>
    <dbReference type="NCBI Taxonomy" id="436515"/>
    <lineage>
        <taxon>Bacteria</taxon>
        <taxon>Pseudomonadati</taxon>
        <taxon>Pseudomonadota</taxon>
        <taxon>Betaproteobacteria</taxon>
        <taxon>Burkholderiales</taxon>
        <taxon>Comamonadaceae</taxon>
        <taxon>Variovorax</taxon>
    </lineage>
</organism>
<dbReference type="Pfam" id="PF03401">
    <property type="entry name" value="TctC"/>
    <property type="match status" value="1"/>
</dbReference>
<reference evidence="3" key="1">
    <citation type="submission" date="2023-07" db="EMBL/GenBank/DDBJ databases">
        <title>Sorghum-associated microbial communities from plants grown in Nebraska, USA.</title>
        <authorList>
            <person name="Schachtman D."/>
        </authorList>
    </citation>
    <scope>NUCLEOTIDE SEQUENCE</scope>
    <source>
        <strain evidence="3">DS2795</strain>
    </source>
</reference>
<feature type="chain" id="PRO_5043510601" evidence="2">
    <location>
        <begin position="24"/>
        <end position="325"/>
    </location>
</feature>
<dbReference type="InterPro" id="IPR042100">
    <property type="entry name" value="Bug_dom1"/>
</dbReference>
<evidence type="ECO:0000313" key="4">
    <source>
        <dbReference type="Proteomes" id="UP001244295"/>
    </source>
</evidence>
<dbReference type="PANTHER" id="PTHR42928">
    <property type="entry name" value="TRICARBOXYLATE-BINDING PROTEIN"/>
    <property type="match status" value="1"/>
</dbReference>
<name>A0AAW8DUE2_9BURK</name>
<dbReference type="SUPFAM" id="SSF53850">
    <property type="entry name" value="Periplasmic binding protein-like II"/>
    <property type="match status" value="1"/>
</dbReference>
<dbReference type="PANTHER" id="PTHR42928:SF5">
    <property type="entry name" value="BLR1237 PROTEIN"/>
    <property type="match status" value="1"/>
</dbReference>
<dbReference type="InterPro" id="IPR005064">
    <property type="entry name" value="BUG"/>
</dbReference>
<protein>
    <submittedName>
        <fullName evidence="3">Tripartite-type tricarboxylate transporter receptor subunit TctC</fullName>
    </submittedName>
</protein>
<dbReference type="PIRSF" id="PIRSF017082">
    <property type="entry name" value="YflP"/>
    <property type="match status" value="1"/>
</dbReference>
<comment type="similarity">
    <text evidence="1">Belongs to the UPF0065 (bug) family.</text>
</comment>
<dbReference type="Gene3D" id="3.40.190.10">
    <property type="entry name" value="Periplasmic binding protein-like II"/>
    <property type="match status" value="1"/>
</dbReference>
<accession>A0AAW8DUE2</accession>
<evidence type="ECO:0000313" key="3">
    <source>
        <dbReference type="EMBL" id="MDP9922817.1"/>
    </source>
</evidence>
<dbReference type="CDD" id="cd07012">
    <property type="entry name" value="PBP2_Bug_TTT"/>
    <property type="match status" value="1"/>
</dbReference>
<dbReference type="AlphaFoldDB" id="A0AAW8DUE2"/>
<proteinExistence type="inferred from homology"/>
<dbReference type="EMBL" id="JAUSRR010000003">
    <property type="protein sequence ID" value="MDP9922817.1"/>
    <property type="molecule type" value="Genomic_DNA"/>
</dbReference>
<keyword evidence="3" id="KW-0675">Receptor</keyword>
<dbReference type="Gene3D" id="3.40.190.150">
    <property type="entry name" value="Bordetella uptake gene, domain 1"/>
    <property type="match status" value="1"/>
</dbReference>
<sequence>MKTRRQWFAAALLCAATCFNGHASEPAHLDRPVTIVVAYPSGGDTDALARLLAEKLSVRLKQPVIVDNRPGASGVIGSSYVAKAPADGHVLLLAPSTFSIAQWVLKTGAGNGYDVLNGFTPVIELASVSLFLVAGEQAGLKSVAQAMAAAKVRPMVYASPGAGSPMHILGEMLNRAAKVRIDHVPYKGVAPAVSDLVGGHVPLSYVTLGSVAPHVATGKIRVLAVADPQRSPLAPDVPTLRELGYRDVEMRAWYGLFAPKGTKAETVRALNAHLNEILRLPDVASRIATLGAVAVGGPAEVLGKTNAGDFERFGRIVQELGIRAE</sequence>
<evidence type="ECO:0000256" key="2">
    <source>
        <dbReference type="SAM" id="SignalP"/>
    </source>
</evidence>
<feature type="signal peptide" evidence="2">
    <location>
        <begin position="1"/>
        <end position="23"/>
    </location>
</feature>
<evidence type="ECO:0000256" key="1">
    <source>
        <dbReference type="ARBA" id="ARBA00006987"/>
    </source>
</evidence>
<dbReference type="Proteomes" id="UP001244295">
    <property type="component" value="Unassembled WGS sequence"/>
</dbReference>
<comment type="caution">
    <text evidence="3">The sequence shown here is derived from an EMBL/GenBank/DDBJ whole genome shotgun (WGS) entry which is preliminary data.</text>
</comment>
<gene>
    <name evidence="3" type="ORF">J2W25_001838</name>
</gene>
<keyword evidence="2" id="KW-0732">Signal</keyword>